<keyword evidence="2" id="KW-1185">Reference proteome</keyword>
<sequence length="329" mass="36440">MLPISPSPSASAIRAYLPSTLPSTLRTVSSVVTPITPKEFSLHTCLNRDDGGDSGSELALLQVHCDYGPCLLLSCSASALITGIMSRSGRRAICLSALSLTDPFIPEQSMTMHSVLSCKHDSTLVPSANAQFRLATLRPPCPVFASPRSACRAFFPLGWIFIVQDRVRTPSTAFSYFGHGTAGKESPLSPRRLHRSKTFWARSIQQEHSYTSKPSKASFSLNPRFLRPEYWHQNVKIAFEGPPIVDDVSSAIVVRWSWKSRARLCQNTTLRSLKTSNFLEKIGKRQHGSRSLGTRIYIHYTYNSCILAIQLTFAFIRAHLDCPPSSLPV</sequence>
<evidence type="ECO:0000313" key="2">
    <source>
        <dbReference type="Proteomes" id="UP000623467"/>
    </source>
</evidence>
<accession>A0A8H6XQD2</accession>
<name>A0A8H6XQD2_9AGAR</name>
<proteinExistence type="predicted"/>
<protein>
    <submittedName>
        <fullName evidence="1">Uncharacterized protein</fullName>
    </submittedName>
</protein>
<gene>
    <name evidence="1" type="ORF">MSAN_01897700</name>
</gene>
<comment type="caution">
    <text evidence="1">The sequence shown here is derived from an EMBL/GenBank/DDBJ whole genome shotgun (WGS) entry which is preliminary data.</text>
</comment>
<evidence type="ECO:0000313" key="1">
    <source>
        <dbReference type="EMBL" id="KAF7345212.1"/>
    </source>
</evidence>
<dbReference type="EMBL" id="JACAZH010000020">
    <property type="protein sequence ID" value="KAF7345212.1"/>
    <property type="molecule type" value="Genomic_DNA"/>
</dbReference>
<organism evidence="1 2">
    <name type="scientific">Mycena sanguinolenta</name>
    <dbReference type="NCBI Taxonomy" id="230812"/>
    <lineage>
        <taxon>Eukaryota</taxon>
        <taxon>Fungi</taxon>
        <taxon>Dikarya</taxon>
        <taxon>Basidiomycota</taxon>
        <taxon>Agaricomycotina</taxon>
        <taxon>Agaricomycetes</taxon>
        <taxon>Agaricomycetidae</taxon>
        <taxon>Agaricales</taxon>
        <taxon>Marasmiineae</taxon>
        <taxon>Mycenaceae</taxon>
        <taxon>Mycena</taxon>
    </lineage>
</organism>
<dbReference type="Proteomes" id="UP000623467">
    <property type="component" value="Unassembled WGS sequence"/>
</dbReference>
<reference evidence="1" key="1">
    <citation type="submission" date="2020-05" db="EMBL/GenBank/DDBJ databases">
        <title>Mycena genomes resolve the evolution of fungal bioluminescence.</title>
        <authorList>
            <person name="Tsai I.J."/>
        </authorList>
    </citation>
    <scope>NUCLEOTIDE SEQUENCE</scope>
    <source>
        <strain evidence="1">160909Yilan</strain>
    </source>
</reference>
<dbReference type="AlphaFoldDB" id="A0A8H6XQD2"/>